<protein>
    <submittedName>
        <fullName evidence="2">Uncharacterized protein</fullName>
    </submittedName>
</protein>
<evidence type="ECO:0000256" key="1">
    <source>
        <dbReference type="SAM" id="Phobius"/>
    </source>
</evidence>
<sequence>MIWLCSGKKPIYWTVLCEVLAGIVQIFAAKSQYDSVKHAANTKVRSSSDCSDQVNGGIILLLFAVACMIVFAQLYATIYAFIVAGCCDSNHSIEDVHKLMKAYARVYLLVSWYVPTHIRSM</sequence>
<dbReference type="Proteomes" id="UP001152484">
    <property type="component" value="Unassembled WGS sequence"/>
</dbReference>
<feature type="transmembrane region" description="Helical" evidence="1">
    <location>
        <begin position="12"/>
        <end position="33"/>
    </location>
</feature>
<proteinExistence type="predicted"/>
<comment type="caution">
    <text evidence="2">The sequence shown here is derived from an EMBL/GenBank/DDBJ whole genome shotgun (WGS) entry which is preliminary data.</text>
</comment>
<keyword evidence="1" id="KW-0472">Membrane</keyword>
<dbReference type="AlphaFoldDB" id="A0A9P1EKX2"/>
<reference evidence="2" key="1">
    <citation type="submission" date="2022-07" db="EMBL/GenBank/DDBJ databases">
        <authorList>
            <person name="Macas J."/>
            <person name="Novak P."/>
            <person name="Neumann P."/>
        </authorList>
    </citation>
    <scope>NUCLEOTIDE SEQUENCE</scope>
</reference>
<accession>A0A9P1EKX2</accession>
<keyword evidence="1" id="KW-1133">Transmembrane helix</keyword>
<keyword evidence="3" id="KW-1185">Reference proteome</keyword>
<evidence type="ECO:0000313" key="2">
    <source>
        <dbReference type="EMBL" id="CAH9113676.1"/>
    </source>
</evidence>
<feature type="transmembrane region" description="Helical" evidence="1">
    <location>
        <begin position="54"/>
        <end position="82"/>
    </location>
</feature>
<dbReference type="EMBL" id="CAMAPE010000061">
    <property type="protein sequence ID" value="CAH9113676.1"/>
    <property type="molecule type" value="Genomic_DNA"/>
</dbReference>
<gene>
    <name evidence="2" type="ORF">CEURO_LOCUS20109</name>
</gene>
<organism evidence="2 3">
    <name type="scientific">Cuscuta europaea</name>
    <name type="common">European dodder</name>
    <dbReference type="NCBI Taxonomy" id="41803"/>
    <lineage>
        <taxon>Eukaryota</taxon>
        <taxon>Viridiplantae</taxon>
        <taxon>Streptophyta</taxon>
        <taxon>Embryophyta</taxon>
        <taxon>Tracheophyta</taxon>
        <taxon>Spermatophyta</taxon>
        <taxon>Magnoliopsida</taxon>
        <taxon>eudicotyledons</taxon>
        <taxon>Gunneridae</taxon>
        <taxon>Pentapetalae</taxon>
        <taxon>asterids</taxon>
        <taxon>lamiids</taxon>
        <taxon>Solanales</taxon>
        <taxon>Convolvulaceae</taxon>
        <taxon>Cuscuteae</taxon>
        <taxon>Cuscuta</taxon>
        <taxon>Cuscuta subgen. Cuscuta</taxon>
    </lineage>
</organism>
<name>A0A9P1EKX2_CUSEU</name>
<evidence type="ECO:0000313" key="3">
    <source>
        <dbReference type="Proteomes" id="UP001152484"/>
    </source>
</evidence>
<keyword evidence="1" id="KW-0812">Transmembrane</keyword>